<feature type="signal peptide" evidence="2">
    <location>
        <begin position="1"/>
        <end position="18"/>
    </location>
</feature>
<dbReference type="Pfam" id="PF06439">
    <property type="entry name" value="3keto-disac_hyd"/>
    <property type="match status" value="1"/>
</dbReference>
<feature type="region of interest" description="Disordered" evidence="1">
    <location>
        <begin position="517"/>
        <end position="543"/>
    </location>
</feature>
<gene>
    <name evidence="4" type="ORF">PACLA_8A058819</name>
</gene>
<feature type="compositionally biased region" description="Polar residues" evidence="1">
    <location>
        <begin position="517"/>
        <end position="528"/>
    </location>
</feature>
<dbReference type="Gene3D" id="2.60.120.560">
    <property type="entry name" value="Exo-inulinase, domain 1"/>
    <property type="match status" value="1"/>
</dbReference>
<dbReference type="Proteomes" id="UP001152795">
    <property type="component" value="Unassembled WGS sequence"/>
</dbReference>
<evidence type="ECO:0000313" key="5">
    <source>
        <dbReference type="Proteomes" id="UP001152795"/>
    </source>
</evidence>
<evidence type="ECO:0000313" key="4">
    <source>
        <dbReference type="EMBL" id="CAB3991342.1"/>
    </source>
</evidence>
<feature type="chain" id="PRO_5043725253" description="3-keto-alpha-glucoside-1,2-lyase/3-keto-2-hydroxy-glucal hydratase domain-containing protein" evidence="2">
    <location>
        <begin position="19"/>
        <end position="556"/>
    </location>
</feature>
<accession>A0A6S7GND7</accession>
<reference evidence="4" key="1">
    <citation type="submission" date="2020-04" db="EMBL/GenBank/DDBJ databases">
        <authorList>
            <person name="Alioto T."/>
            <person name="Alioto T."/>
            <person name="Gomez Garrido J."/>
        </authorList>
    </citation>
    <scope>NUCLEOTIDE SEQUENCE</scope>
    <source>
        <strain evidence="4">A484AB</strain>
    </source>
</reference>
<evidence type="ECO:0000256" key="1">
    <source>
        <dbReference type="SAM" id="MobiDB-lite"/>
    </source>
</evidence>
<protein>
    <recommendedName>
        <fullName evidence="3">3-keto-alpha-glucoside-1,2-lyase/3-keto-2-hydroxy-glucal hydratase domain-containing protein</fullName>
    </recommendedName>
</protein>
<evidence type="ECO:0000256" key="2">
    <source>
        <dbReference type="SAM" id="SignalP"/>
    </source>
</evidence>
<name>A0A6S7GND7_PARCT</name>
<dbReference type="GO" id="GO:0016787">
    <property type="term" value="F:hydrolase activity"/>
    <property type="evidence" value="ECO:0007669"/>
    <property type="project" value="InterPro"/>
</dbReference>
<evidence type="ECO:0000259" key="3">
    <source>
        <dbReference type="Pfam" id="PF06439"/>
    </source>
</evidence>
<proteinExistence type="predicted"/>
<dbReference type="AlphaFoldDB" id="A0A6S7GND7"/>
<dbReference type="EMBL" id="CACRXK020001831">
    <property type="protein sequence ID" value="CAB3991342.1"/>
    <property type="molecule type" value="Genomic_DNA"/>
</dbReference>
<keyword evidence="5" id="KW-1185">Reference proteome</keyword>
<organism evidence="4 5">
    <name type="scientific">Paramuricea clavata</name>
    <name type="common">Red gorgonian</name>
    <name type="synonym">Violescent sea-whip</name>
    <dbReference type="NCBI Taxonomy" id="317549"/>
    <lineage>
        <taxon>Eukaryota</taxon>
        <taxon>Metazoa</taxon>
        <taxon>Cnidaria</taxon>
        <taxon>Anthozoa</taxon>
        <taxon>Octocorallia</taxon>
        <taxon>Malacalcyonacea</taxon>
        <taxon>Plexauridae</taxon>
        <taxon>Paramuricea</taxon>
    </lineage>
</organism>
<comment type="caution">
    <text evidence="4">The sequence shown here is derived from an EMBL/GenBank/DDBJ whole genome shotgun (WGS) entry which is preliminary data.</text>
</comment>
<dbReference type="InterPro" id="IPR010496">
    <property type="entry name" value="AL/BT2_dom"/>
</dbReference>
<dbReference type="OrthoDB" id="5982296at2759"/>
<sequence>MFVLFVIPFLLSSHCVLGDLHNYTEIHKAKNLVDSLSFKLYLNFQRYQGKYERLNSTKDEIKMLNRLQDLLNDLTKKNSICEKFYANFDLIAARQILINSNVLNVSLQKDYTVGLQGNKDAGKAKQNPENVYLFYDDFSDSNLEKRWQKNWGTIDVENGVLKMKIRRIPTRDNAEISVFIKHGHEWEDIEAELDLNERNMGFNVAPGTFLRVQDARIQRTTAWWFEYIPGYGHCTMRPFQNNRDSKWLYKTALTQPLCPGFWYHFKYRVAGDRFSHWVDNQLIHDNVKVSPQWMITKGTLGFGCLKSKRGCHTSYDNIKITKYIPVLPTVSLGGKLDNGVYWIKTSADHSVQTYCDLANGGWTLVGKVSGFVDKLNTFWLIKNYNVDALGSATLPSKVGCIDARYLATYHASTVMFSSGDNQNGIGSKWVQWPLPRGRENDSLWTHSVGLNTVSKAKMYRVIVKAWNGKKQVCYQNKYGIMPHPKHGGSYPSATYNTAGKTRVKDNCMAVGVQQTGTTADGWSQNDNGYDSPRSDSDWPNSQYNPHASPYVTVWLK</sequence>
<feature type="domain" description="3-keto-alpha-glucoside-1,2-lyase/3-keto-2-hydroxy-glucal hydratase" evidence="3">
    <location>
        <begin position="139"/>
        <end position="321"/>
    </location>
</feature>
<keyword evidence="2" id="KW-0732">Signal</keyword>